<dbReference type="PANTHER" id="PTHR30562:SF1">
    <property type="entry name" value="UVRABC SYSTEM PROTEIN C"/>
    <property type="match status" value="1"/>
</dbReference>
<comment type="subcellular location">
    <subcellularLocation>
        <location evidence="7">Cytoplasm</location>
    </subcellularLocation>
</comment>
<dbReference type="InterPro" id="IPR035901">
    <property type="entry name" value="GIY-YIG_endonuc_sf"/>
</dbReference>
<dbReference type="InterPro" id="IPR038476">
    <property type="entry name" value="UvrC_RNase_H_dom_sf"/>
</dbReference>
<dbReference type="AlphaFoldDB" id="A0A1H6GYL0"/>
<evidence type="ECO:0000256" key="2">
    <source>
        <dbReference type="ARBA" id="ARBA00022763"/>
    </source>
</evidence>
<dbReference type="Pfam" id="PF14520">
    <property type="entry name" value="HHH_5"/>
    <property type="match status" value="1"/>
</dbReference>
<dbReference type="Pfam" id="PF01541">
    <property type="entry name" value="GIY-YIG"/>
    <property type="match status" value="1"/>
</dbReference>
<reference evidence="12" key="1">
    <citation type="submission" date="2016-10" db="EMBL/GenBank/DDBJ databases">
        <authorList>
            <person name="Varghese N."/>
            <person name="Submissions S."/>
        </authorList>
    </citation>
    <scope>NUCLEOTIDE SEQUENCE [LARGE SCALE GENOMIC DNA]</scope>
    <source>
        <strain evidence="12">DSM 13234</strain>
    </source>
</reference>
<comment type="similarity">
    <text evidence="7">Belongs to the UvrC family.</text>
</comment>
<keyword evidence="4 7" id="KW-0267">Excision nuclease</keyword>
<name>A0A1H6GYL0_MAGFU</name>
<dbReference type="InterPro" id="IPR001162">
    <property type="entry name" value="UvrC_RNase_H_dom"/>
</dbReference>
<keyword evidence="2 7" id="KW-0227">DNA damage</keyword>
<keyword evidence="12" id="KW-1185">Reference proteome</keyword>
<dbReference type="NCBIfam" id="NF001824">
    <property type="entry name" value="PRK00558.1-5"/>
    <property type="match status" value="1"/>
</dbReference>
<keyword evidence="6 7" id="KW-0742">SOS response</keyword>
<feature type="domain" description="GIY-YIG" evidence="9">
    <location>
        <begin position="40"/>
        <end position="118"/>
    </location>
</feature>
<dbReference type="InterPro" id="IPR047296">
    <property type="entry name" value="GIY-YIG_UvrC_Cho"/>
</dbReference>
<dbReference type="SMART" id="SM00465">
    <property type="entry name" value="GIYc"/>
    <property type="match status" value="1"/>
</dbReference>
<dbReference type="EMBL" id="FNWO01000002">
    <property type="protein sequence ID" value="SEH27130.1"/>
    <property type="molecule type" value="Genomic_DNA"/>
</dbReference>
<dbReference type="Proteomes" id="UP000182983">
    <property type="component" value="Unassembled WGS sequence"/>
</dbReference>
<dbReference type="Pfam" id="PF22920">
    <property type="entry name" value="UvrC_RNaseH"/>
    <property type="match status" value="1"/>
</dbReference>
<dbReference type="PANTHER" id="PTHR30562">
    <property type="entry name" value="UVRC/OXIDOREDUCTASE"/>
    <property type="match status" value="1"/>
</dbReference>
<evidence type="ECO:0000313" key="12">
    <source>
        <dbReference type="Proteomes" id="UP000182983"/>
    </source>
</evidence>
<evidence type="ECO:0000256" key="3">
    <source>
        <dbReference type="ARBA" id="ARBA00022769"/>
    </source>
</evidence>
<sequence length="643" mass="70579">MDPYQTDIPAAVDDPATATTARPLAAGVTVILGFLATLGDSPGVYRMLNGRGDVLYVGKAKNLKKRVAAYTKPERQVLRIQRMIAETAGMEVVTTRTEVEALLLESTLIKSLGPRYNILLKDDKTFPHILITADHDWPQVLKHRGARTRPGEYFGPFASAGSVNQALAALQRAFLLRSCTDSVFAARTRPCLLFQIKRCSAPCADRITPEAYRALVEGARSFLSGHSQAIRHDLTARMEAASEALEFEEAALYRDRLRALARVRASPESGAEGLENADVVALHQAGGASSVQVFFFRAGCHCGNRAYFPSHGRDAEAPEVMAAFLGQFYADRPPPPEILLNLAPAEAGIVAEALSEKAKHKVTLLLPKRGDRKRLIDHATDNARDALARRLAESGAWRQLLDGVATALGLEAAPQRIEVYDNSHIQGSDAVGAMIVAGPEGLLKSAWRKYNIRSTTLTPGDDFGMMREVLTRRLSRAQKEDPDRERGHWPDLILIDGGQGQLTSVLAVLEELGIDDLAIVGIAKGPDRDAGRERFFIPGREPFMLPPRDPVLYFLQRLRDEAHRFAIGTHRARRSQGLVRSTLDEVAGIGARRKKALLTHFGSARAVAEASLPELEAVEGISRTMAKKLHDHFHPEEREIRPE</sequence>
<proteinExistence type="inferred from homology"/>
<comment type="function">
    <text evidence="7">The UvrABC repair system catalyzes the recognition and processing of DNA lesions. UvrC both incises the 5' and 3' sides of the lesion. The N-terminal half is responsible for the 3' incision and the C-terminal half is responsible for the 5' incision.</text>
</comment>
<dbReference type="GO" id="GO:0009432">
    <property type="term" value="P:SOS response"/>
    <property type="evidence" value="ECO:0007669"/>
    <property type="project" value="UniProtKB-UniRule"/>
</dbReference>
<evidence type="ECO:0000313" key="11">
    <source>
        <dbReference type="EMBL" id="SEH27130.1"/>
    </source>
</evidence>
<protein>
    <recommendedName>
        <fullName evidence="7">UvrABC system protein C</fullName>
        <shortName evidence="7">Protein UvrC</shortName>
    </recommendedName>
    <alternativeName>
        <fullName evidence="7">Excinuclease ABC subunit C</fullName>
    </alternativeName>
</protein>
<evidence type="ECO:0000259" key="10">
    <source>
        <dbReference type="PROSITE" id="PS50165"/>
    </source>
</evidence>
<dbReference type="FunFam" id="3.30.420.340:FF:000001">
    <property type="entry name" value="UvrABC system protein C"/>
    <property type="match status" value="1"/>
</dbReference>
<dbReference type="GO" id="GO:0003677">
    <property type="term" value="F:DNA binding"/>
    <property type="evidence" value="ECO:0007669"/>
    <property type="project" value="UniProtKB-UniRule"/>
</dbReference>
<gene>
    <name evidence="7" type="primary">uvrC</name>
    <name evidence="11" type="ORF">SAMN04244559_00459</name>
</gene>
<keyword evidence="3 7" id="KW-0228">DNA excision</keyword>
<dbReference type="Gene3D" id="3.30.420.340">
    <property type="entry name" value="UvrC, RNAse H endonuclease domain"/>
    <property type="match status" value="1"/>
</dbReference>
<dbReference type="PROSITE" id="PS50165">
    <property type="entry name" value="UVRC"/>
    <property type="match status" value="1"/>
</dbReference>
<evidence type="ECO:0000256" key="6">
    <source>
        <dbReference type="ARBA" id="ARBA00023236"/>
    </source>
</evidence>
<dbReference type="InterPro" id="IPR001943">
    <property type="entry name" value="UVR_dom"/>
</dbReference>
<dbReference type="Gene3D" id="4.10.860.10">
    <property type="entry name" value="UVR domain"/>
    <property type="match status" value="1"/>
</dbReference>
<keyword evidence="1 7" id="KW-0963">Cytoplasm</keyword>
<dbReference type="Pfam" id="PF08459">
    <property type="entry name" value="UvrC_RNaseH_dom"/>
    <property type="match status" value="1"/>
</dbReference>
<dbReference type="SUPFAM" id="SSF47781">
    <property type="entry name" value="RuvA domain 2-like"/>
    <property type="match status" value="1"/>
</dbReference>
<dbReference type="GO" id="GO:0009380">
    <property type="term" value="C:excinuclease repair complex"/>
    <property type="evidence" value="ECO:0007669"/>
    <property type="project" value="InterPro"/>
</dbReference>
<feature type="domain" description="UvrC family homology region profile" evidence="10">
    <location>
        <begin position="279"/>
        <end position="509"/>
    </location>
</feature>
<dbReference type="GO" id="GO:0006289">
    <property type="term" value="P:nucleotide-excision repair"/>
    <property type="evidence" value="ECO:0007669"/>
    <property type="project" value="UniProtKB-UniRule"/>
</dbReference>
<evidence type="ECO:0000256" key="7">
    <source>
        <dbReference type="HAMAP-Rule" id="MF_00203"/>
    </source>
</evidence>
<dbReference type="GO" id="GO:0009381">
    <property type="term" value="F:excinuclease ABC activity"/>
    <property type="evidence" value="ECO:0007669"/>
    <property type="project" value="UniProtKB-UniRule"/>
</dbReference>
<dbReference type="FunFam" id="3.40.1440.10:FF:000001">
    <property type="entry name" value="UvrABC system protein C"/>
    <property type="match status" value="1"/>
</dbReference>
<dbReference type="InterPro" id="IPR004791">
    <property type="entry name" value="UvrC"/>
</dbReference>
<dbReference type="InterPro" id="IPR010994">
    <property type="entry name" value="RuvA_2-like"/>
</dbReference>
<organism evidence="11 12">
    <name type="scientific">Magnetospirillum fulvum</name>
    <name type="common">Rhodospirillum fulvum</name>
    <dbReference type="NCBI Taxonomy" id="1082"/>
    <lineage>
        <taxon>Bacteria</taxon>
        <taxon>Pseudomonadati</taxon>
        <taxon>Pseudomonadota</taxon>
        <taxon>Alphaproteobacteria</taxon>
        <taxon>Rhodospirillales</taxon>
        <taxon>Rhodospirillaceae</taxon>
        <taxon>Magnetospirillum</taxon>
    </lineage>
</organism>
<dbReference type="Gene3D" id="1.10.150.20">
    <property type="entry name" value="5' to 3' exonuclease, C-terminal subdomain"/>
    <property type="match status" value="1"/>
</dbReference>
<feature type="domain" description="UVR" evidence="8">
    <location>
        <begin position="228"/>
        <end position="263"/>
    </location>
</feature>
<dbReference type="SUPFAM" id="SSF82771">
    <property type="entry name" value="GIY-YIG endonuclease"/>
    <property type="match status" value="1"/>
</dbReference>
<evidence type="ECO:0000256" key="4">
    <source>
        <dbReference type="ARBA" id="ARBA00022881"/>
    </source>
</evidence>
<evidence type="ECO:0000259" key="9">
    <source>
        <dbReference type="PROSITE" id="PS50164"/>
    </source>
</evidence>
<dbReference type="InterPro" id="IPR000305">
    <property type="entry name" value="GIY-YIG_endonuc"/>
</dbReference>
<keyword evidence="5 7" id="KW-0234">DNA repair</keyword>
<dbReference type="Pfam" id="PF02151">
    <property type="entry name" value="UVR"/>
    <property type="match status" value="1"/>
</dbReference>
<dbReference type="PROSITE" id="PS50151">
    <property type="entry name" value="UVR"/>
    <property type="match status" value="1"/>
</dbReference>
<dbReference type="GO" id="GO:0005737">
    <property type="term" value="C:cytoplasm"/>
    <property type="evidence" value="ECO:0007669"/>
    <property type="project" value="UniProtKB-SubCell"/>
</dbReference>
<dbReference type="InterPro" id="IPR036876">
    <property type="entry name" value="UVR_dom_sf"/>
</dbReference>
<dbReference type="HAMAP" id="MF_00203">
    <property type="entry name" value="UvrC"/>
    <property type="match status" value="1"/>
</dbReference>
<evidence type="ECO:0000256" key="1">
    <source>
        <dbReference type="ARBA" id="ARBA00022490"/>
    </source>
</evidence>
<dbReference type="Gene3D" id="3.40.1440.10">
    <property type="entry name" value="GIY-YIG endonuclease"/>
    <property type="match status" value="1"/>
</dbReference>
<dbReference type="InterPro" id="IPR003583">
    <property type="entry name" value="Hlx-hairpin-Hlx_DNA-bd_motif"/>
</dbReference>
<dbReference type="InterPro" id="IPR050066">
    <property type="entry name" value="UvrABC_protein_C"/>
</dbReference>
<evidence type="ECO:0000256" key="5">
    <source>
        <dbReference type="ARBA" id="ARBA00023204"/>
    </source>
</evidence>
<dbReference type="SMART" id="SM00278">
    <property type="entry name" value="HhH1"/>
    <property type="match status" value="2"/>
</dbReference>
<comment type="subunit">
    <text evidence="7">Interacts with UvrB in an incision complex.</text>
</comment>
<dbReference type="PROSITE" id="PS50164">
    <property type="entry name" value="GIY_YIG"/>
    <property type="match status" value="1"/>
</dbReference>
<dbReference type="NCBIfam" id="TIGR00194">
    <property type="entry name" value="uvrC"/>
    <property type="match status" value="1"/>
</dbReference>
<dbReference type="CDD" id="cd10434">
    <property type="entry name" value="GIY-YIG_UvrC_Cho"/>
    <property type="match status" value="1"/>
</dbReference>
<dbReference type="SUPFAM" id="SSF46600">
    <property type="entry name" value="C-terminal UvrC-binding domain of UvrB"/>
    <property type="match status" value="1"/>
</dbReference>
<evidence type="ECO:0000259" key="8">
    <source>
        <dbReference type="PROSITE" id="PS50151"/>
    </source>
</evidence>
<accession>A0A1H6GYL0</accession>